<keyword evidence="10 17" id="KW-0819">tRNA processing</keyword>
<evidence type="ECO:0000256" key="1">
    <source>
        <dbReference type="ARBA" id="ARBA00002724"/>
    </source>
</evidence>
<dbReference type="SUPFAM" id="SSF102114">
    <property type="entry name" value="Radical SAM enzymes"/>
    <property type="match status" value="1"/>
</dbReference>
<dbReference type="Pfam" id="PF21016">
    <property type="entry name" value="RlmN_N"/>
    <property type="match status" value="1"/>
</dbReference>
<dbReference type="EMBL" id="PEBV01000019">
    <property type="protein sequence ID" value="PTQ52942.1"/>
    <property type="molecule type" value="Genomic_DNA"/>
</dbReference>
<evidence type="ECO:0000256" key="11">
    <source>
        <dbReference type="ARBA" id="ARBA00022723"/>
    </source>
</evidence>
<evidence type="ECO:0000256" key="5">
    <source>
        <dbReference type="ARBA" id="ARBA00022490"/>
    </source>
</evidence>
<dbReference type="InterPro" id="IPR004383">
    <property type="entry name" value="rRNA_lsu_MTrfase_RlmN/Cfr"/>
</dbReference>
<feature type="binding site" evidence="17">
    <location>
        <position position="659"/>
    </location>
    <ligand>
        <name>[4Fe-4S] cluster</name>
        <dbReference type="ChEBI" id="CHEBI:49883"/>
        <note>4Fe-4S-S-AdoMet</note>
    </ligand>
</feature>
<dbReference type="SFLD" id="SFLDS00029">
    <property type="entry name" value="Radical_SAM"/>
    <property type="match status" value="1"/>
</dbReference>
<dbReference type="GO" id="GO:0000049">
    <property type="term" value="F:tRNA binding"/>
    <property type="evidence" value="ECO:0007669"/>
    <property type="project" value="UniProtKB-UniRule"/>
</dbReference>
<comment type="function">
    <text evidence="17">Specifically methylates position 2 of adenine 2503 in 23S rRNA and position 2 of adenine 37 in tRNAs.</text>
</comment>
<evidence type="ECO:0000256" key="7">
    <source>
        <dbReference type="ARBA" id="ARBA00022603"/>
    </source>
</evidence>
<dbReference type="InterPro" id="IPR049560">
    <property type="entry name" value="MeTrfase_RsmB-F_NOP2_cat"/>
</dbReference>
<dbReference type="Pfam" id="PF04055">
    <property type="entry name" value="Radical_SAM"/>
    <property type="match status" value="1"/>
</dbReference>
<dbReference type="InterPro" id="IPR006638">
    <property type="entry name" value="Elp3/MiaA/NifB-like_rSAM"/>
</dbReference>
<dbReference type="NCBIfam" id="TIGR00563">
    <property type="entry name" value="rsmB"/>
    <property type="match status" value="1"/>
</dbReference>
<accession>A0A2T5G9S9</accession>
<dbReference type="InterPro" id="IPR013785">
    <property type="entry name" value="Aldolase_TIM"/>
</dbReference>
<dbReference type="GO" id="GO:0006355">
    <property type="term" value="P:regulation of DNA-templated transcription"/>
    <property type="evidence" value="ECO:0007669"/>
    <property type="project" value="InterPro"/>
</dbReference>
<dbReference type="InterPro" id="IPR006027">
    <property type="entry name" value="NusB_RsmB_TIM44"/>
</dbReference>
<comment type="catalytic activity">
    <reaction evidence="17">
        <text>adenosine(37) in tRNA + 2 reduced [2Fe-2S]-[ferredoxin] + 2 S-adenosyl-L-methionine = 2-methyladenosine(37) in tRNA + 5'-deoxyadenosine + L-methionine + 2 oxidized [2Fe-2S]-[ferredoxin] + S-adenosyl-L-homocysteine</text>
        <dbReference type="Rhea" id="RHEA:43332"/>
        <dbReference type="Rhea" id="RHEA-COMP:10000"/>
        <dbReference type="Rhea" id="RHEA-COMP:10001"/>
        <dbReference type="Rhea" id="RHEA-COMP:10162"/>
        <dbReference type="Rhea" id="RHEA-COMP:10485"/>
        <dbReference type="ChEBI" id="CHEBI:17319"/>
        <dbReference type="ChEBI" id="CHEBI:33737"/>
        <dbReference type="ChEBI" id="CHEBI:33738"/>
        <dbReference type="ChEBI" id="CHEBI:57844"/>
        <dbReference type="ChEBI" id="CHEBI:57856"/>
        <dbReference type="ChEBI" id="CHEBI:59789"/>
        <dbReference type="ChEBI" id="CHEBI:74411"/>
        <dbReference type="ChEBI" id="CHEBI:74497"/>
        <dbReference type="EC" id="2.1.1.192"/>
    </reaction>
</comment>
<dbReference type="GO" id="GO:0030488">
    <property type="term" value="P:tRNA methylation"/>
    <property type="evidence" value="ECO:0007669"/>
    <property type="project" value="UniProtKB-UniRule"/>
</dbReference>
<evidence type="ECO:0000256" key="18">
    <source>
        <dbReference type="PROSITE-ProRule" id="PRU01023"/>
    </source>
</evidence>
<keyword evidence="11 17" id="KW-0479">Metal-binding</keyword>
<dbReference type="PRINTS" id="PR02008">
    <property type="entry name" value="RCMTFAMILY"/>
</dbReference>
<dbReference type="Pfam" id="PF22458">
    <property type="entry name" value="RsmF-B_ferredox"/>
    <property type="match status" value="1"/>
</dbReference>
<dbReference type="AlphaFoldDB" id="A0A2T5G9S9"/>
<evidence type="ECO:0000256" key="14">
    <source>
        <dbReference type="ARBA" id="ARBA00023014"/>
    </source>
</evidence>
<dbReference type="Gene3D" id="3.40.50.150">
    <property type="entry name" value="Vaccinia Virus protein VP39"/>
    <property type="match status" value="1"/>
</dbReference>
<dbReference type="InterPro" id="IPR018314">
    <property type="entry name" value="RsmB/NOL1/NOP2-like_CS"/>
</dbReference>
<feature type="binding site" evidence="18">
    <location>
        <position position="290"/>
    </location>
    <ligand>
        <name>S-adenosyl-L-methionine</name>
        <dbReference type="ChEBI" id="CHEBI:59789"/>
    </ligand>
</feature>
<keyword evidence="13 17" id="KW-0408">Iron</keyword>
<evidence type="ECO:0000256" key="8">
    <source>
        <dbReference type="ARBA" id="ARBA00022679"/>
    </source>
</evidence>
<feature type="binding site" evidence="17">
    <location>
        <position position="655"/>
    </location>
    <ligand>
        <name>[4Fe-4S] cluster</name>
        <dbReference type="ChEBI" id="CHEBI:49883"/>
        <note>4Fe-4S-S-AdoMet</note>
    </ligand>
</feature>
<comment type="caution">
    <text evidence="22">The sequence shown here is derived from an EMBL/GenBank/DDBJ whole genome shotgun (WGS) entry which is preliminary data.</text>
</comment>
<proteinExistence type="inferred from homology"/>
<evidence type="ECO:0000256" key="4">
    <source>
        <dbReference type="ARBA" id="ARBA00022485"/>
    </source>
</evidence>
<dbReference type="PROSITE" id="PS51686">
    <property type="entry name" value="SAM_MT_RSMB_NOP"/>
    <property type="match status" value="1"/>
</dbReference>
<dbReference type="Gene3D" id="1.10.940.10">
    <property type="entry name" value="NusB-like"/>
    <property type="match status" value="1"/>
</dbReference>
<evidence type="ECO:0000256" key="19">
    <source>
        <dbReference type="SAM" id="MobiDB-lite"/>
    </source>
</evidence>
<feature type="active site" description="Proton acceptor" evidence="17">
    <location>
        <position position="635"/>
    </location>
</feature>
<keyword evidence="5 17" id="KW-0963">Cytoplasm</keyword>
<dbReference type="InterPro" id="IPR023267">
    <property type="entry name" value="RCMT"/>
</dbReference>
<evidence type="ECO:0000313" key="22">
    <source>
        <dbReference type="EMBL" id="PTQ52942.1"/>
    </source>
</evidence>
<evidence type="ECO:0000256" key="15">
    <source>
        <dbReference type="ARBA" id="ARBA00023157"/>
    </source>
</evidence>
<dbReference type="NCBIfam" id="NF011494">
    <property type="entry name" value="PRK14902.1"/>
    <property type="match status" value="1"/>
</dbReference>
<keyword evidence="8 17" id="KW-0808">Transferase</keyword>
<organism evidence="22 23">
    <name type="scientific">Hydrogenibacillus schlegelii</name>
    <name type="common">Bacillus schlegelii</name>
    <dbReference type="NCBI Taxonomy" id="1484"/>
    <lineage>
        <taxon>Bacteria</taxon>
        <taxon>Bacillati</taxon>
        <taxon>Bacillota</taxon>
        <taxon>Bacilli</taxon>
        <taxon>Bacillales</taxon>
        <taxon>Bacillales Family X. Incertae Sedis</taxon>
        <taxon>Hydrogenibacillus</taxon>
    </lineage>
</organism>
<keyword evidence="9 17" id="KW-0949">S-adenosyl-L-methionine</keyword>
<dbReference type="GO" id="GO:0002935">
    <property type="term" value="F:tRNA (adenine(37)-C2)-methyltransferase activity"/>
    <property type="evidence" value="ECO:0007669"/>
    <property type="project" value="UniProtKB-UniRule"/>
</dbReference>
<dbReference type="NCBIfam" id="TIGR00048">
    <property type="entry name" value="rRNA_mod_RlmN"/>
    <property type="match status" value="1"/>
</dbReference>
<comment type="caution">
    <text evidence="17">Lacks conserved residue(s) required for the propagation of feature annotation.</text>
</comment>
<dbReference type="GO" id="GO:0019843">
    <property type="term" value="F:rRNA binding"/>
    <property type="evidence" value="ECO:0007669"/>
    <property type="project" value="UniProtKB-UniRule"/>
</dbReference>
<dbReference type="PANTHER" id="PTHR30544">
    <property type="entry name" value="23S RRNA METHYLTRANSFERASE"/>
    <property type="match status" value="1"/>
</dbReference>
<feature type="binding site" evidence="17">
    <location>
        <position position="737"/>
    </location>
    <ligand>
        <name>S-adenosyl-L-methionine</name>
        <dbReference type="ChEBI" id="CHEBI:59789"/>
    </ligand>
</feature>
<keyword evidence="12 18" id="KW-0694">RNA-binding</keyword>
<dbReference type="GO" id="GO:0046872">
    <property type="term" value="F:metal ion binding"/>
    <property type="evidence" value="ECO:0007669"/>
    <property type="project" value="UniProtKB-KW"/>
</dbReference>
<dbReference type="Gene3D" id="3.30.70.1170">
    <property type="entry name" value="Sun protein, domain 3"/>
    <property type="match status" value="1"/>
</dbReference>
<dbReference type="EC" id="2.1.1.192" evidence="17"/>
<comment type="cofactor">
    <cofactor evidence="17">
        <name>[4Fe-4S] cluster</name>
        <dbReference type="ChEBI" id="CHEBI:49883"/>
    </cofactor>
    <text evidence="17">Binds 1 [4Fe-4S] cluster. The cluster is coordinated with 3 cysteines and an exchangeable S-adenosyl-L-methionine.</text>
</comment>
<keyword evidence="4 17" id="KW-0004">4Fe-4S</keyword>
<evidence type="ECO:0000256" key="10">
    <source>
        <dbReference type="ARBA" id="ARBA00022694"/>
    </source>
</evidence>
<evidence type="ECO:0000256" key="12">
    <source>
        <dbReference type="ARBA" id="ARBA00022884"/>
    </source>
</evidence>
<feature type="domain" description="SAM-dependent MTase RsmB/NOP-type" evidence="20">
    <location>
        <begin position="176"/>
        <end position="452"/>
    </location>
</feature>
<dbReference type="InterPro" id="IPR007197">
    <property type="entry name" value="rSAM"/>
</dbReference>
<feature type="binding site" evidence="18">
    <location>
        <begin position="266"/>
        <end position="272"/>
    </location>
    <ligand>
        <name>S-adenosyl-L-methionine</name>
        <dbReference type="ChEBI" id="CHEBI:59789"/>
    </ligand>
</feature>
<dbReference type="InterPro" id="IPR035926">
    <property type="entry name" value="NusB-like_sf"/>
</dbReference>
<dbReference type="CDD" id="cd02440">
    <property type="entry name" value="AdoMet_MTases"/>
    <property type="match status" value="1"/>
</dbReference>
<dbReference type="SFLD" id="SFLDG01062">
    <property type="entry name" value="methyltransferase_(Class_A)"/>
    <property type="match status" value="1"/>
</dbReference>
<feature type="active site" description="Nucleophile" evidence="18">
    <location>
        <position position="388"/>
    </location>
</feature>
<feature type="domain" description="Radical SAM core" evidence="21">
    <location>
        <begin position="641"/>
        <end position="874"/>
    </location>
</feature>
<protein>
    <recommendedName>
        <fullName evidence="17">Probable dual-specificity RNA methyltransferase RlmN</fullName>
        <ecNumber evidence="17">2.1.1.192</ecNumber>
    </recommendedName>
    <alternativeName>
        <fullName evidence="17">23S rRNA (adenine(2503)-C(2))-methyltransferase</fullName>
    </alternativeName>
    <alternativeName>
        <fullName evidence="17">23S rRNA m2A2503 methyltransferase</fullName>
    </alternativeName>
    <alternativeName>
        <fullName evidence="17">Ribosomal RNA large subunit methyltransferase N</fullName>
    </alternativeName>
    <alternativeName>
        <fullName evidence="17">tRNA (adenine(37)-C(2))-methyltransferase</fullName>
    </alternativeName>
    <alternativeName>
        <fullName evidence="17">tRNA m2A37 methyltransferase</fullName>
    </alternativeName>
</protein>
<dbReference type="SFLD" id="SFLDF00275">
    <property type="entry name" value="adenosine_C2_methyltransferase"/>
    <property type="match status" value="1"/>
</dbReference>
<dbReference type="GO" id="GO:0051539">
    <property type="term" value="F:4 iron, 4 sulfur cluster binding"/>
    <property type="evidence" value="ECO:0007669"/>
    <property type="project" value="UniProtKB-UniRule"/>
</dbReference>
<evidence type="ECO:0000256" key="2">
    <source>
        <dbReference type="ARBA" id="ARBA00004496"/>
    </source>
</evidence>
<gene>
    <name evidence="17" type="primary">rlmN</name>
    <name evidence="22" type="ORF">HSCHL_2441</name>
</gene>
<reference evidence="22 23" key="1">
    <citation type="submission" date="2017-08" db="EMBL/GenBank/DDBJ databases">
        <title>Burning lignite coal seam in the remote Altai Mountains harbors a hydrogen-driven thermophilic microbial community.</title>
        <authorList>
            <person name="Kadnikov V.V."/>
            <person name="Mardanov A.V."/>
            <person name="Ivasenko D."/>
            <person name="Beletsky A.V."/>
            <person name="Karnachuk O.V."/>
            <person name="Ravin N.V."/>
        </authorList>
    </citation>
    <scope>NUCLEOTIDE SEQUENCE [LARGE SCALE GENOMIC DNA]</scope>
    <source>
        <strain evidence="22">AL33</strain>
    </source>
</reference>
<dbReference type="InterPro" id="IPR029063">
    <property type="entry name" value="SAM-dependent_MTases_sf"/>
</dbReference>
<evidence type="ECO:0000256" key="6">
    <source>
        <dbReference type="ARBA" id="ARBA00022552"/>
    </source>
</evidence>
<keyword evidence="6 17" id="KW-0698">rRNA processing</keyword>
<feature type="active site" description="S-methylcysteine intermediate" evidence="17">
    <location>
        <position position="879"/>
    </location>
</feature>
<feature type="binding site" evidence="17">
    <location>
        <begin position="760"/>
        <end position="762"/>
    </location>
    <ligand>
        <name>S-adenosyl-L-methionine</name>
        <dbReference type="ChEBI" id="CHEBI:59789"/>
    </ligand>
</feature>
<sequence>MPDALRPARGARDVAFRLLTRVEEGGAYANLLLRDSPEVARLSPADRALVTELVYGTLAWRARLDHALAAYLDRPPERLEAWFRRLLRMAFYQLLFLDRVPAYAVVHETVALARRLGHEGHARMANAVLRASLRDPKRAAPPEGDDVGALAVRLSAPAWLVERWRAAYGPDGAEALLRAMNAPPALYVRLNRLRPNAEAIVRARLQEAGASLEPVPGLPGAYAVRGPASALKPLLAEGWLTIQDRNAQLIARAMRLKPGLRVYDACAAPGGKATHIAELMDDVGEVVAADIHPHKVRLLEREKARLGLRSLVVRQEDATRLQNLTPASFDRVLVDAPCSGLGTLARKPEIKWRLQPEAIESLAAKQRAILRGAAALVRPGGFLVYSTCTLTWEENEGTVEAFLRERPDFVLDPTLLDDLPSVPGLRNVGPGMVELWPGEGGDGFFLARLRRAPAEGPQDGPDAGAERNGGGAEDFAGGPERAEATEGSAAAGDPPAPGAPKVFRRVGRGDRRLGGTAADRPAMQPSRERRGIMAALTQEPALLPEPKSLYDLPYEALEAWLKERGEPAYRARQIFHGLYVRRAPSIEALTDLPKALRAALKEAFVLDRPTEVARDVAPDGTIKLLLALEDGEMIETVIMRHRYGPSVCVTTQVGCRIGCTFCASTLGGLKRNLRPGEIVAQVLAAQRLLDAEGVRLGRIVVMGIGEPFENYDATVAFLRIVTDPRGLGIGQRHITVSTSGIVPRIYDFAELGLQVRLALSLHAPTDELRTRLMPINKKYPLADVMTAAKAYVEKTRRRITFEYILLGGVNDRPEHARALAELVRPVFSLVNLIPYNPVPERPYVRAPEPEIRRFRAILEDAGIVVTRRREHGTTIAAACGQLRARHAVPLTVRLGAAGVPSER</sequence>
<dbReference type="InterPro" id="IPR004573">
    <property type="entry name" value="rRNA_ssu_MeTfrase_B"/>
</dbReference>
<feature type="binding site" evidence="18">
    <location>
        <position position="335"/>
    </location>
    <ligand>
        <name>S-adenosyl-L-methionine</name>
        <dbReference type="ChEBI" id="CHEBI:59789"/>
    </ligand>
</feature>
<evidence type="ECO:0000259" key="21">
    <source>
        <dbReference type="PROSITE" id="PS51918"/>
    </source>
</evidence>
<dbReference type="Pfam" id="PF01189">
    <property type="entry name" value="Methyltr_RsmB-F"/>
    <property type="match status" value="1"/>
</dbReference>
<evidence type="ECO:0000313" key="23">
    <source>
        <dbReference type="Proteomes" id="UP000244180"/>
    </source>
</evidence>
<keyword evidence="7 17" id="KW-0489">Methyltransferase</keyword>
<keyword evidence="14 17" id="KW-0411">Iron-sulfur</keyword>
<name>A0A2T5G9S9_HYDSH</name>
<dbReference type="InterPro" id="IPR048641">
    <property type="entry name" value="RlmN_N"/>
</dbReference>
<dbReference type="GO" id="GO:0070040">
    <property type="term" value="F:rRNA (adenine(2503)-C2-)-methyltransferase activity"/>
    <property type="evidence" value="ECO:0007669"/>
    <property type="project" value="UniProtKB-UniRule"/>
</dbReference>
<feature type="binding site" evidence="17">
    <location>
        <position position="662"/>
    </location>
    <ligand>
        <name>[4Fe-4S] cluster</name>
        <dbReference type="ChEBI" id="CHEBI:49883"/>
        <note>4Fe-4S-S-AdoMet</note>
    </ligand>
</feature>
<dbReference type="PROSITE" id="PS01153">
    <property type="entry name" value="NOL1_NOP2_SUN"/>
    <property type="match status" value="1"/>
</dbReference>
<comment type="similarity">
    <text evidence="17">Belongs to the radical SAM superfamily. RlmN family.</text>
</comment>
<dbReference type="InterPro" id="IPR001678">
    <property type="entry name" value="MeTrfase_RsmB-F_NOP2_dom"/>
</dbReference>
<dbReference type="SUPFAM" id="SSF53335">
    <property type="entry name" value="S-adenosyl-L-methionine-dependent methyltransferases"/>
    <property type="match status" value="1"/>
</dbReference>
<dbReference type="InterPro" id="IPR054728">
    <property type="entry name" value="RsmB-like_ferredoxin"/>
</dbReference>
<keyword evidence="15 17" id="KW-1015">Disulfide bond</keyword>
<dbReference type="Gene3D" id="1.10.150.530">
    <property type="match status" value="1"/>
</dbReference>
<dbReference type="Gene3D" id="3.20.20.70">
    <property type="entry name" value="Aldolase class I"/>
    <property type="match status" value="1"/>
</dbReference>
<comment type="catalytic activity">
    <reaction evidence="16">
        <text>cytidine(967) in 16S rRNA + S-adenosyl-L-methionine = 5-methylcytidine(967) in 16S rRNA + S-adenosyl-L-homocysteine + H(+)</text>
        <dbReference type="Rhea" id="RHEA:42748"/>
        <dbReference type="Rhea" id="RHEA-COMP:10219"/>
        <dbReference type="Rhea" id="RHEA-COMP:10220"/>
        <dbReference type="ChEBI" id="CHEBI:15378"/>
        <dbReference type="ChEBI" id="CHEBI:57856"/>
        <dbReference type="ChEBI" id="CHEBI:59789"/>
        <dbReference type="ChEBI" id="CHEBI:74483"/>
        <dbReference type="ChEBI" id="CHEBI:82748"/>
        <dbReference type="EC" id="2.1.1.176"/>
    </reaction>
</comment>
<dbReference type="CDD" id="cd01335">
    <property type="entry name" value="Radical_SAM"/>
    <property type="match status" value="1"/>
</dbReference>
<dbReference type="SMART" id="SM00729">
    <property type="entry name" value="Elp3"/>
    <property type="match status" value="1"/>
</dbReference>
<feature type="binding site" evidence="17">
    <location>
        <position position="836"/>
    </location>
    <ligand>
        <name>S-adenosyl-L-methionine</name>
        <dbReference type="ChEBI" id="CHEBI:59789"/>
    </ligand>
</feature>
<evidence type="ECO:0000259" key="20">
    <source>
        <dbReference type="PROSITE" id="PS51686"/>
    </source>
</evidence>
<dbReference type="PROSITE" id="PS51918">
    <property type="entry name" value="RADICAL_SAM"/>
    <property type="match status" value="1"/>
</dbReference>
<evidence type="ECO:0000256" key="16">
    <source>
        <dbReference type="ARBA" id="ARBA00047283"/>
    </source>
</evidence>
<dbReference type="GO" id="GO:0005737">
    <property type="term" value="C:cytoplasm"/>
    <property type="evidence" value="ECO:0007669"/>
    <property type="project" value="UniProtKB-SubCell"/>
</dbReference>
<dbReference type="InterPro" id="IPR027492">
    <property type="entry name" value="RNA_MTrfase_RlmN"/>
</dbReference>
<comment type="similarity">
    <text evidence="3 18">Belongs to the class I-like SAM-binding methyltransferase superfamily. RsmB/NOP family.</text>
</comment>
<comment type="catalytic activity">
    <reaction evidence="17">
        <text>adenosine(2503) in 23S rRNA + 2 reduced [2Fe-2S]-[ferredoxin] + 2 S-adenosyl-L-methionine = 2-methyladenosine(2503) in 23S rRNA + 5'-deoxyadenosine + L-methionine + 2 oxidized [2Fe-2S]-[ferredoxin] + S-adenosyl-L-homocysteine</text>
        <dbReference type="Rhea" id="RHEA:42916"/>
        <dbReference type="Rhea" id="RHEA-COMP:10000"/>
        <dbReference type="Rhea" id="RHEA-COMP:10001"/>
        <dbReference type="Rhea" id="RHEA-COMP:10152"/>
        <dbReference type="Rhea" id="RHEA-COMP:10282"/>
        <dbReference type="ChEBI" id="CHEBI:17319"/>
        <dbReference type="ChEBI" id="CHEBI:33737"/>
        <dbReference type="ChEBI" id="CHEBI:33738"/>
        <dbReference type="ChEBI" id="CHEBI:57844"/>
        <dbReference type="ChEBI" id="CHEBI:57856"/>
        <dbReference type="ChEBI" id="CHEBI:59789"/>
        <dbReference type="ChEBI" id="CHEBI:74411"/>
        <dbReference type="ChEBI" id="CHEBI:74497"/>
        <dbReference type="EC" id="2.1.1.192"/>
    </reaction>
</comment>
<feature type="binding site" evidence="17">
    <location>
        <begin position="705"/>
        <end position="706"/>
    </location>
    <ligand>
        <name>S-adenosyl-L-methionine</name>
        <dbReference type="ChEBI" id="CHEBI:59789"/>
    </ligand>
</feature>
<dbReference type="PANTHER" id="PTHR30544:SF5">
    <property type="entry name" value="RADICAL SAM CORE DOMAIN-CONTAINING PROTEIN"/>
    <property type="match status" value="1"/>
</dbReference>
<dbReference type="GO" id="GO:0070475">
    <property type="term" value="P:rRNA base methylation"/>
    <property type="evidence" value="ECO:0007669"/>
    <property type="project" value="UniProtKB-UniRule"/>
</dbReference>
<dbReference type="InterPro" id="IPR058240">
    <property type="entry name" value="rSAM_sf"/>
</dbReference>
<comment type="function">
    <text evidence="1">Specifically methylates the cytosine at position 967 (m5C967) of 16S rRNA.</text>
</comment>
<dbReference type="InterPro" id="IPR040072">
    <property type="entry name" value="Methyltransferase_A"/>
</dbReference>
<comment type="miscellaneous">
    <text evidence="17">Reaction proceeds by a ping-pong mechanism involving intermediate methylation of a conserved cysteine residue.</text>
</comment>
<evidence type="ECO:0000256" key="17">
    <source>
        <dbReference type="HAMAP-Rule" id="MF_01849"/>
    </source>
</evidence>
<dbReference type="FunFam" id="3.20.20.70:FF:000014">
    <property type="entry name" value="Probable dual-specificity RNA methyltransferase RlmN"/>
    <property type="match status" value="1"/>
</dbReference>
<dbReference type="Proteomes" id="UP000244180">
    <property type="component" value="Unassembled WGS sequence"/>
</dbReference>
<evidence type="ECO:0000256" key="3">
    <source>
        <dbReference type="ARBA" id="ARBA00007494"/>
    </source>
</evidence>
<dbReference type="Pfam" id="PF01029">
    <property type="entry name" value="NusB"/>
    <property type="match status" value="1"/>
</dbReference>
<comment type="subcellular location">
    <subcellularLocation>
        <location evidence="2 17">Cytoplasm</location>
    </subcellularLocation>
</comment>
<feature type="binding site" evidence="18">
    <location>
        <position position="317"/>
    </location>
    <ligand>
        <name>S-adenosyl-L-methionine</name>
        <dbReference type="ChEBI" id="CHEBI:59789"/>
    </ligand>
</feature>
<dbReference type="SUPFAM" id="SSF48013">
    <property type="entry name" value="NusB-like"/>
    <property type="match status" value="1"/>
</dbReference>
<feature type="region of interest" description="Disordered" evidence="19">
    <location>
        <begin position="453"/>
        <end position="528"/>
    </location>
</feature>
<dbReference type="HAMAP" id="MF_01849">
    <property type="entry name" value="RNA_methyltr_RlmN"/>
    <property type="match status" value="1"/>
</dbReference>
<evidence type="ECO:0000256" key="13">
    <source>
        <dbReference type="ARBA" id="ARBA00023004"/>
    </source>
</evidence>
<evidence type="ECO:0000256" key="9">
    <source>
        <dbReference type="ARBA" id="ARBA00022691"/>
    </source>
</evidence>